<protein>
    <recommendedName>
        <fullName evidence="3">RNase P subunit p30</fullName>
    </recommendedName>
</protein>
<evidence type="ECO:0000313" key="1">
    <source>
        <dbReference type="EMBL" id="EEZ92768.1"/>
    </source>
</evidence>
<reference evidence="1 2" key="1">
    <citation type="journal article" date="2010" name="Proc. Natl. Acad. Sci. U.S.A.">
        <title>Enigmatic, ultrasmall, uncultivated Archaea.</title>
        <authorList>
            <person name="Baker B.J."/>
            <person name="Comolli L.R."/>
            <person name="Dick G.J."/>
            <person name="Hauser L.J."/>
            <person name="Hyatt D."/>
            <person name="Dill B.D."/>
            <person name="Land M.L."/>
            <person name="Verberkmoes N.C."/>
            <person name="Hettich R.L."/>
            <person name="Banfield J.F."/>
        </authorList>
    </citation>
    <scope>NUCLEOTIDE SEQUENCE [LARGE SCALE GENOMIC DNA]</scope>
</reference>
<dbReference type="EMBL" id="GG730049">
    <property type="protein sequence ID" value="EEZ92768.1"/>
    <property type="molecule type" value="Genomic_DNA"/>
</dbReference>
<sequence length="166" mass="19194">MKIDVVRENSTEILEKLKNLGFDSVFLLKEQKIKNLIKNKELDFKAYSGADYEFVIRKGKARFVYDLEVNGFFLNKGLCSKLKENKITVIFSFSSLEKSENMFKVYKNLLINGKLCNDYGVNCLYSSGSEKTSDIKSFFQLCAFAEEFGYNYKNLLKGMESIKKLE</sequence>
<accession>D2EFS5</accession>
<proteinExistence type="predicted"/>
<dbReference type="Gene3D" id="3.20.20.140">
    <property type="entry name" value="Metal-dependent hydrolases"/>
    <property type="match status" value="1"/>
</dbReference>
<dbReference type="InterPro" id="IPR016195">
    <property type="entry name" value="Pol/histidinol_Pase-like"/>
</dbReference>
<dbReference type="Proteomes" id="UP000009375">
    <property type="component" value="Unassembled WGS sequence"/>
</dbReference>
<dbReference type="SUPFAM" id="SSF89550">
    <property type="entry name" value="PHP domain-like"/>
    <property type="match status" value="1"/>
</dbReference>
<name>D2EFS5_PARA4</name>
<dbReference type="AlphaFoldDB" id="D2EFS5"/>
<evidence type="ECO:0000313" key="2">
    <source>
        <dbReference type="Proteomes" id="UP000009375"/>
    </source>
</evidence>
<organism evidence="1 2">
    <name type="scientific">Candidatus Parvarchaeum acidiphilum ARMAN-4</name>
    <dbReference type="NCBI Taxonomy" id="662760"/>
    <lineage>
        <taxon>Archaea</taxon>
        <taxon>Candidatus Parvarchaeota</taxon>
        <taxon>Candidatus Parvarchaeum</taxon>
    </lineage>
</organism>
<gene>
    <name evidence="1" type="ORF">BJBARM4_0600</name>
</gene>
<evidence type="ECO:0008006" key="3">
    <source>
        <dbReference type="Google" id="ProtNLM"/>
    </source>
</evidence>